<gene>
    <name evidence="1" type="ORF">ACFQ3W_03700</name>
</gene>
<dbReference type="EMBL" id="JBHTLM010000002">
    <property type="protein sequence ID" value="MFD1175403.1"/>
    <property type="molecule type" value="Genomic_DNA"/>
</dbReference>
<evidence type="ECO:0000313" key="1">
    <source>
        <dbReference type="EMBL" id="MFD1175403.1"/>
    </source>
</evidence>
<protein>
    <submittedName>
        <fullName evidence="1">Uncharacterized protein</fullName>
    </submittedName>
</protein>
<reference evidence="2" key="1">
    <citation type="journal article" date="2019" name="Int. J. Syst. Evol. Microbiol.">
        <title>The Global Catalogue of Microorganisms (GCM) 10K type strain sequencing project: providing services to taxonomists for standard genome sequencing and annotation.</title>
        <authorList>
            <consortium name="The Broad Institute Genomics Platform"/>
            <consortium name="The Broad Institute Genome Sequencing Center for Infectious Disease"/>
            <person name="Wu L."/>
            <person name="Ma J."/>
        </authorList>
    </citation>
    <scope>NUCLEOTIDE SEQUENCE [LARGE SCALE GENOMIC DNA]</scope>
    <source>
        <strain evidence="2">CCUG 59189</strain>
    </source>
</reference>
<name>A0ABW3RSZ8_9BACL</name>
<proteinExistence type="predicted"/>
<accession>A0ABW3RSZ8</accession>
<comment type="caution">
    <text evidence="1">The sequence shown here is derived from an EMBL/GenBank/DDBJ whole genome shotgun (WGS) entry which is preliminary data.</text>
</comment>
<organism evidence="1 2">
    <name type="scientific">Paenibacillus puldeungensis</name>
    <dbReference type="NCBI Taxonomy" id="696536"/>
    <lineage>
        <taxon>Bacteria</taxon>
        <taxon>Bacillati</taxon>
        <taxon>Bacillota</taxon>
        <taxon>Bacilli</taxon>
        <taxon>Bacillales</taxon>
        <taxon>Paenibacillaceae</taxon>
        <taxon>Paenibacillus</taxon>
    </lineage>
</organism>
<dbReference type="RefSeq" id="WP_379316729.1">
    <property type="nucleotide sequence ID" value="NZ_JBHTLM010000002.1"/>
</dbReference>
<dbReference type="Proteomes" id="UP001597262">
    <property type="component" value="Unassembled WGS sequence"/>
</dbReference>
<evidence type="ECO:0000313" key="2">
    <source>
        <dbReference type="Proteomes" id="UP001597262"/>
    </source>
</evidence>
<keyword evidence="2" id="KW-1185">Reference proteome</keyword>
<sequence>MSRNHEPLISYLGLFGEDAYVKPTIELHYDYFKIPIFTEEDMMEEIGRANCILCS</sequence>